<evidence type="ECO:0000256" key="2">
    <source>
        <dbReference type="ARBA" id="ARBA00004370"/>
    </source>
</evidence>
<keyword evidence="5" id="KW-0934">Plastid</keyword>
<keyword evidence="6" id="KW-0808">Transferase</keyword>
<evidence type="ECO:0000256" key="1">
    <source>
        <dbReference type="ARBA" id="ARBA00004229"/>
    </source>
</evidence>
<evidence type="ECO:0000256" key="8">
    <source>
        <dbReference type="SAM" id="MobiDB-lite"/>
    </source>
</evidence>
<feature type="compositionally biased region" description="Acidic residues" evidence="8">
    <location>
        <begin position="214"/>
        <end position="223"/>
    </location>
</feature>
<gene>
    <name evidence="9" type="ORF">MNEG_12549</name>
</gene>
<feature type="compositionally biased region" description="Gly residues" evidence="8">
    <location>
        <begin position="332"/>
        <end position="351"/>
    </location>
</feature>
<dbReference type="InterPro" id="IPR044525">
    <property type="entry name" value="DGDG1/2"/>
</dbReference>
<evidence type="ECO:0000256" key="5">
    <source>
        <dbReference type="ARBA" id="ARBA00022640"/>
    </source>
</evidence>
<dbReference type="OrthoDB" id="44480at2759"/>
<name>A0A0D2J6C9_9CHLO</name>
<accession>A0A0D2J6C9</accession>
<dbReference type="GeneID" id="25729922"/>
<dbReference type="KEGG" id="mng:MNEG_12549"/>
<evidence type="ECO:0000256" key="6">
    <source>
        <dbReference type="ARBA" id="ARBA00022679"/>
    </source>
</evidence>
<evidence type="ECO:0000256" key="7">
    <source>
        <dbReference type="ARBA" id="ARBA00023136"/>
    </source>
</evidence>
<dbReference type="PANTHER" id="PTHR46132">
    <property type="entry name" value="DIGALACTOSYLDIACYLGLYCEROL SYNTHASE 2, CHLOROPLASTIC"/>
    <property type="match status" value="1"/>
</dbReference>
<dbReference type="Proteomes" id="UP000054498">
    <property type="component" value="Unassembled WGS sequence"/>
</dbReference>
<comment type="similarity">
    <text evidence="3">Belongs to the glycosyltransferase group 1 family. Glycosyltransferase 4 subfamily.</text>
</comment>
<keyword evidence="4" id="KW-0150">Chloroplast</keyword>
<dbReference type="RefSeq" id="XP_013894432.1">
    <property type="nucleotide sequence ID" value="XM_014038978.1"/>
</dbReference>
<feature type="compositionally biased region" description="Low complexity" evidence="8">
    <location>
        <begin position="239"/>
        <end position="256"/>
    </location>
</feature>
<comment type="subcellular location">
    <subcellularLocation>
        <location evidence="2">Membrane</location>
    </subcellularLocation>
    <subcellularLocation>
        <location evidence="1">Plastid</location>
        <location evidence="1">Chloroplast</location>
    </subcellularLocation>
</comment>
<evidence type="ECO:0000313" key="10">
    <source>
        <dbReference type="Proteomes" id="UP000054498"/>
    </source>
</evidence>
<feature type="region of interest" description="Disordered" evidence="8">
    <location>
        <begin position="1"/>
        <end position="31"/>
    </location>
</feature>
<proteinExistence type="inferred from homology"/>
<dbReference type="AlphaFoldDB" id="A0A0D2J6C9"/>
<dbReference type="PANTHER" id="PTHR46132:SF1">
    <property type="entry name" value="DIGALACTOSYLDIACYLGLYCEROL SYNTHASE 2, CHLOROPLASTIC"/>
    <property type="match status" value="1"/>
</dbReference>
<sequence>MTHSNDSPVWGLRPSAEPSIHGWTSRSQELRPPHEQLSLIVAQAKKHASVQRLAAHYEEWETSLRREAEERIGGFKPLQRFIEASGQTEDWQLLRRVKSQQPGLGGAMKRSASEGTLTLAEHQPRSAQRVHMRQDWEPLGSSGNMAAQATAVPHATPHEAPRERRRSADGDPAAAAPHISQGGSGDAPSPQAAQQQQQAHRFPRATTAPALRDEDGEESEASDDGGAPSATATRRGTRSSAPGGAPAAASAAWSASGGAGSPPDDLGARQLEAVAARLLQSSRAAIQTAHAAVAETAINCSQNLQTLGALFSASVGQGMSSAGGSSDSLALAGGGPDGGGDSGARGSGGGSQLQLVPWAANDRAAAAAAAAAAADAGGPWDLIPRYLRLTAEGLAGGPLAIGDAAGAAAAGGAAAGVAAAQQDGGAQPAVYRQLAEYFDRLEEERRRRRAARRGGAYSSLREPGRNVAIVTTASLPWMTGTAVNPLLRAAYLANEGEPATGDADGVTGGVTGGAGRRVTLLLPWLNKSDQERVFPGAVTFDSPTDQEAFVREWAQKRTGLPCDFAVKFYPGRYAPEKGSILPVGDITQYIPDSEADVAVLEEPEHVSTRLAMKPRQSLHWRR</sequence>
<feature type="region of interest" description="Disordered" evidence="8">
    <location>
        <begin position="149"/>
        <end position="266"/>
    </location>
</feature>
<evidence type="ECO:0000313" key="9">
    <source>
        <dbReference type="EMBL" id="KIY95412.1"/>
    </source>
</evidence>
<dbReference type="STRING" id="145388.A0A0D2J6C9"/>
<dbReference type="EMBL" id="KK103520">
    <property type="protein sequence ID" value="KIY95412.1"/>
    <property type="molecule type" value="Genomic_DNA"/>
</dbReference>
<evidence type="ECO:0000256" key="4">
    <source>
        <dbReference type="ARBA" id="ARBA00022528"/>
    </source>
</evidence>
<feature type="region of interest" description="Disordered" evidence="8">
    <location>
        <begin position="324"/>
        <end position="353"/>
    </location>
</feature>
<protein>
    <submittedName>
        <fullName evidence="9">Uncharacterized protein</fullName>
    </submittedName>
</protein>
<feature type="compositionally biased region" description="Basic and acidic residues" evidence="8">
    <location>
        <begin position="156"/>
        <end position="169"/>
    </location>
</feature>
<dbReference type="GO" id="GO:0019375">
    <property type="term" value="P:galactolipid biosynthetic process"/>
    <property type="evidence" value="ECO:0007669"/>
    <property type="project" value="TreeGrafter"/>
</dbReference>
<dbReference type="GO" id="GO:0009707">
    <property type="term" value="C:chloroplast outer membrane"/>
    <property type="evidence" value="ECO:0007669"/>
    <property type="project" value="TreeGrafter"/>
</dbReference>
<keyword evidence="10" id="KW-1185">Reference proteome</keyword>
<keyword evidence="7" id="KW-0472">Membrane</keyword>
<organism evidence="9 10">
    <name type="scientific">Monoraphidium neglectum</name>
    <dbReference type="NCBI Taxonomy" id="145388"/>
    <lineage>
        <taxon>Eukaryota</taxon>
        <taxon>Viridiplantae</taxon>
        <taxon>Chlorophyta</taxon>
        <taxon>core chlorophytes</taxon>
        <taxon>Chlorophyceae</taxon>
        <taxon>CS clade</taxon>
        <taxon>Sphaeropleales</taxon>
        <taxon>Selenastraceae</taxon>
        <taxon>Monoraphidium</taxon>
    </lineage>
</organism>
<dbReference type="GO" id="GO:0046481">
    <property type="term" value="F:digalactosyldiacylglycerol synthase activity"/>
    <property type="evidence" value="ECO:0007669"/>
    <property type="project" value="InterPro"/>
</dbReference>
<evidence type="ECO:0000256" key="3">
    <source>
        <dbReference type="ARBA" id="ARBA00009481"/>
    </source>
</evidence>
<reference evidence="9 10" key="1">
    <citation type="journal article" date="2013" name="BMC Genomics">
        <title>Reconstruction of the lipid metabolism for the microalga Monoraphidium neglectum from its genome sequence reveals characteristics suitable for biofuel production.</title>
        <authorList>
            <person name="Bogen C."/>
            <person name="Al-Dilaimi A."/>
            <person name="Albersmeier A."/>
            <person name="Wichmann J."/>
            <person name="Grundmann M."/>
            <person name="Rupp O."/>
            <person name="Lauersen K.J."/>
            <person name="Blifernez-Klassen O."/>
            <person name="Kalinowski J."/>
            <person name="Goesmann A."/>
            <person name="Mussgnug J.H."/>
            <person name="Kruse O."/>
        </authorList>
    </citation>
    <scope>NUCLEOTIDE SEQUENCE [LARGE SCALE GENOMIC DNA]</scope>
    <source>
        <strain evidence="9 10">SAG 48.87</strain>
    </source>
</reference>